<evidence type="ECO:0000256" key="7">
    <source>
        <dbReference type="ARBA" id="ARBA00022840"/>
    </source>
</evidence>
<dbReference type="EMBL" id="CAJNDS010002431">
    <property type="protein sequence ID" value="CAE7471004.1"/>
    <property type="molecule type" value="Genomic_DNA"/>
</dbReference>
<evidence type="ECO:0000256" key="8">
    <source>
        <dbReference type="ARBA" id="ARBA00047899"/>
    </source>
</evidence>
<evidence type="ECO:0000256" key="2">
    <source>
        <dbReference type="ARBA" id="ARBA00012513"/>
    </source>
</evidence>
<accession>A0A812SAL5</accession>
<evidence type="ECO:0000256" key="5">
    <source>
        <dbReference type="ARBA" id="ARBA00022741"/>
    </source>
</evidence>
<dbReference type="OrthoDB" id="248923at2759"/>
<evidence type="ECO:0000256" key="9">
    <source>
        <dbReference type="ARBA" id="ARBA00048679"/>
    </source>
</evidence>
<evidence type="ECO:0000313" key="14">
    <source>
        <dbReference type="Proteomes" id="UP000604046"/>
    </source>
</evidence>
<evidence type="ECO:0000256" key="4">
    <source>
        <dbReference type="ARBA" id="ARBA00022679"/>
    </source>
</evidence>
<keyword evidence="14" id="KW-1185">Reference proteome</keyword>
<keyword evidence="5 10" id="KW-0547">Nucleotide-binding</keyword>
<dbReference type="GO" id="GO:0005524">
    <property type="term" value="F:ATP binding"/>
    <property type="evidence" value="ECO:0007669"/>
    <property type="project" value="UniProtKB-UniRule"/>
</dbReference>
<evidence type="ECO:0000313" key="13">
    <source>
        <dbReference type="EMBL" id="CAE7471004.1"/>
    </source>
</evidence>
<reference evidence="13" key="1">
    <citation type="submission" date="2021-02" db="EMBL/GenBank/DDBJ databases">
        <authorList>
            <person name="Dougan E. K."/>
            <person name="Rhodes N."/>
            <person name="Thang M."/>
            <person name="Chan C."/>
        </authorList>
    </citation>
    <scope>NUCLEOTIDE SEQUENCE</scope>
</reference>
<dbReference type="InterPro" id="IPR011009">
    <property type="entry name" value="Kinase-like_dom_sf"/>
</dbReference>
<keyword evidence="7 10" id="KW-0067">ATP-binding</keyword>
<dbReference type="GO" id="GO:0004674">
    <property type="term" value="F:protein serine/threonine kinase activity"/>
    <property type="evidence" value="ECO:0007669"/>
    <property type="project" value="UniProtKB-KW"/>
</dbReference>
<keyword evidence="4" id="KW-0808">Transferase</keyword>
<feature type="domain" description="Protein kinase" evidence="12">
    <location>
        <begin position="19"/>
        <end position="243"/>
    </location>
</feature>
<evidence type="ECO:0000256" key="11">
    <source>
        <dbReference type="RuleBase" id="RU000304"/>
    </source>
</evidence>
<dbReference type="EC" id="2.7.11.1" evidence="2"/>
<dbReference type="PROSITE" id="PS50011">
    <property type="entry name" value="PROTEIN_KINASE_DOM"/>
    <property type="match status" value="1"/>
</dbReference>
<dbReference type="InterPro" id="IPR001245">
    <property type="entry name" value="Ser-Thr/Tyr_kinase_cat_dom"/>
</dbReference>
<dbReference type="InterPro" id="IPR051131">
    <property type="entry name" value="NEK_Ser/Thr_kinase_NIMA"/>
</dbReference>
<evidence type="ECO:0000256" key="3">
    <source>
        <dbReference type="ARBA" id="ARBA00022527"/>
    </source>
</evidence>
<comment type="similarity">
    <text evidence="1">Belongs to the protein kinase superfamily. NEK Ser/Thr protein kinase family. NIMA subfamily.</text>
</comment>
<dbReference type="AlphaFoldDB" id="A0A812SAL5"/>
<dbReference type="Proteomes" id="UP000604046">
    <property type="component" value="Unassembled WGS sequence"/>
</dbReference>
<dbReference type="FunFam" id="3.30.200.20:FF:000097">
    <property type="entry name" value="Probable serine/threonine-protein kinase nek1"/>
    <property type="match status" value="1"/>
</dbReference>
<comment type="catalytic activity">
    <reaction evidence="8">
        <text>L-threonyl-[protein] + ATP = O-phospho-L-threonyl-[protein] + ADP + H(+)</text>
        <dbReference type="Rhea" id="RHEA:46608"/>
        <dbReference type="Rhea" id="RHEA-COMP:11060"/>
        <dbReference type="Rhea" id="RHEA-COMP:11605"/>
        <dbReference type="ChEBI" id="CHEBI:15378"/>
        <dbReference type="ChEBI" id="CHEBI:30013"/>
        <dbReference type="ChEBI" id="CHEBI:30616"/>
        <dbReference type="ChEBI" id="CHEBI:61977"/>
        <dbReference type="ChEBI" id="CHEBI:456216"/>
        <dbReference type="EC" id="2.7.11.1"/>
    </reaction>
</comment>
<evidence type="ECO:0000256" key="6">
    <source>
        <dbReference type="ARBA" id="ARBA00022777"/>
    </source>
</evidence>
<evidence type="ECO:0000256" key="10">
    <source>
        <dbReference type="PROSITE-ProRule" id="PRU10141"/>
    </source>
</evidence>
<dbReference type="PRINTS" id="PR00109">
    <property type="entry name" value="TYRKINASE"/>
</dbReference>
<dbReference type="Pfam" id="PF00069">
    <property type="entry name" value="Pkinase"/>
    <property type="match status" value="1"/>
</dbReference>
<dbReference type="PROSITE" id="PS00108">
    <property type="entry name" value="PROTEIN_KINASE_ST"/>
    <property type="match status" value="1"/>
</dbReference>
<name>A0A812SAL5_9DINO</name>
<evidence type="ECO:0000256" key="1">
    <source>
        <dbReference type="ARBA" id="ARBA00010886"/>
    </source>
</evidence>
<comment type="caution">
    <text evidence="13">The sequence shown here is derived from an EMBL/GenBank/DDBJ whole genome shotgun (WGS) entry which is preliminary data.</text>
</comment>
<organism evidence="13 14">
    <name type="scientific">Symbiodinium natans</name>
    <dbReference type="NCBI Taxonomy" id="878477"/>
    <lineage>
        <taxon>Eukaryota</taxon>
        <taxon>Sar</taxon>
        <taxon>Alveolata</taxon>
        <taxon>Dinophyceae</taxon>
        <taxon>Suessiales</taxon>
        <taxon>Symbiodiniaceae</taxon>
        <taxon>Symbiodinium</taxon>
    </lineage>
</organism>
<protein>
    <recommendedName>
        <fullName evidence="2">non-specific serine/threonine protein kinase</fullName>
        <ecNumber evidence="2">2.7.11.1</ecNumber>
    </recommendedName>
</protein>
<gene>
    <name evidence="13" type="primary">NEK4</name>
    <name evidence="13" type="ORF">SNAT2548_LOCUS26431</name>
</gene>
<dbReference type="InterPro" id="IPR017441">
    <property type="entry name" value="Protein_kinase_ATP_BS"/>
</dbReference>
<keyword evidence="3 11" id="KW-0723">Serine/threonine-protein kinase</keyword>
<dbReference type="InterPro" id="IPR000719">
    <property type="entry name" value="Prot_kinase_dom"/>
</dbReference>
<dbReference type="SMART" id="SM00220">
    <property type="entry name" value="S_TKc"/>
    <property type="match status" value="1"/>
</dbReference>
<dbReference type="PROSITE" id="PS00107">
    <property type="entry name" value="PROTEIN_KINASE_ATP"/>
    <property type="match status" value="1"/>
</dbReference>
<proteinExistence type="inferred from homology"/>
<dbReference type="InterPro" id="IPR008271">
    <property type="entry name" value="Ser/Thr_kinase_AS"/>
</dbReference>
<feature type="binding site" evidence="10">
    <location>
        <position position="48"/>
    </location>
    <ligand>
        <name>ATP</name>
        <dbReference type="ChEBI" id="CHEBI:30616"/>
    </ligand>
</feature>
<sequence length="243" mass="27973">MWEGMHTQLPGTGAREDEYQLLRSIGSGSFGQVFLVLHKEENREFVMKSIDLHSASDDGRQQMELEVQLLRTMQHPNIVAYRDSFIDRTGHLCILMEYCEHGDIFTYLQEVRRTNSAPEEGRLLEWFTHIVWALQSLHQQKILHRDLKTQNIFLTGNRQQNILAAKLGDFGIAKVLTSTADLAKTQIGTPFYMSPELINSHPYSYKSDVWGLGCVLYEVVNGHRVGMPRTKDIPIRNEYECSM</sequence>
<dbReference type="PANTHER" id="PTHR44899">
    <property type="entry name" value="CAMK FAMILY PROTEIN KINASE"/>
    <property type="match status" value="1"/>
</dbReference>
<dbReference type="Gene3D" id="1.10.510.10">
    <property type="entry name" value="Transferase(Phosphotransferase) domain 1"/>
    <property type="match status" value="1"/>
</dbReference>
<comment type="catalytic activity">
    <reaction evidence="9">
        <text>L-seryl-[protein] + ATP = O-phospho-L-seryl-[protein] + ADP + H(+)</text>
        <dbReference type="Rhea" id="RHEA:17989"/>
        <dbReference type="Rhea" id="RHEA-COMP:9863"/>
        <dbReference type="Rhea" id="RHEA-COMP:11604"/>
        <dbReference type="ChEBI" id="CHEBI:15378"/>
        <dbReference type="ChEBI" id="CHEBI:29999"/>
        <dbReference type="ChEBI" id="CHEBI:30616"/>
        <dbReference type="ChEBI" id="CHEBI:83421"/>
        <dbReference type="ChEBI" id="CHEBI:456216"/>
        <dbReference type="EC" id="2.7.11.1"/>
    </reaction>
</comment>
<dbReference type="PIRSF" id="PIRSF000654">
    <property type="entry name" value="Integrin-linked_kinase"/>
    <property type="match status" value="1"/>
</dbReference>
<dbReference type="SUPFAM" id="SSF56112">
    <property type="entry name" value="Protein kinase-like (PK-like)"/>
    <property type="match status" value="1"/>
</dbReference>
<keyword evidence="6" id="KW-0418">Kinase</keyword>
<evidence type="ECO:0000259" key="12">
    <source>
        <dbReference type="PROSITE" id="PS50011"/>
    </source>
</evidence>